<dbReference type="OrthoDB" id="537444at2759"/>
<feature type="region of interest" description="Disordered" evidence="3">
    <location>
        <begin position="164"/>
        <end position="189"/>
    </location>
</feature>
<name>B7G4P1_PHATC</name>
<keyword evidence="1" id="KW-0450">Lipoyl</keyword>
<dbReference type="InterPro" id="IPR045257">
    <property type="entry name" value="E2/Pdx1"/>
</dbReference>
<evidence type="ECO:0000256" key="2">
    <source>
        <dbReference type="ARBA" id="ARBA00022946"/>
    </source>
</evidence>
<feature type="compositionally biased region" description="Pro residues" evidence="3">
    <location>
        <begin position="167"/>
        <end position="183"/>
    </location>
</feature>
<feature type="compositionally biased region" description="Low complexity" evidence="3">
    <location>
        <begin position="131"/>
        <end position="147"/>
    </location>
</feature>
<dbReference type="FunFam" id="2.40.50.100:FF:000010">
    <property type="entry name" value="Acetyltransferase component of pyruvate dehydrogenase complex"/>
    <property type="match status" value="1"/>
</dbReference>
<organism evidence="5 6">
    <name type="scientific">Phaeodactylum tricornutum (strain CCAP 1055/1)</name>
    <dbReference type="NCBI Taxonomy" id="556484"/>
    <lineage>
        <taxon>Eukaryota</taxon>
        <taxon>Sar</taxon>
        <taxon>Stramenopiles</taxon>
        <taxon>Ochrophyta</taxon>
        <taxon>Bacillariophyta</taxon>
        <taxon>Bacillariophyceae</taxon>
        <taxon>Bacillariophycidae</taxon>
        <taxon>Naviculales</taxon>
        <taxon>Phaeodactylaceae</taxon>
        <taxon>Phaeodactylum</taxon>
    </lineage>
</organism>
<evidence type="ECO:0000313" key="6">
    <source>
        <dbReference type="Proteomes" id="UP000000759"/>
    </source>
</evidence>
<dbReference type="InterPro" id="IPR011053">
    <property type="entry name" value="Single_hybrid_motif"/>
</dbReference>
<dbReference type="EMBL" id="CM000616">
    <property type="protein sequence ID" value="EEC46649.1"/>
    <property type="molecule type" value="Genomic_DNA"/>
</dbReference>
<dbReference type="GO" id="GO:0006086">
    <property type="term" value="P:pyruvate decarboxylation to acetyl-CoA"/>
    <property type="evidence" value="ECO:0007669"/>
    <property type="project" value="InterPro"/>
</dbReference>
<dbReference type="PROSITE" id="PS00189">
    <property type="entry name" value="LIPOYL"/>
    <property type="match status" value="1"/>
</dbReference>
<dbReference type="InterPro" id="IPR003016">
    <property type="entry name" value="2-oxoA_DH_lipoyl-BS"/>
</dbReference>
<feature type="domain" description="Lipoyl-binding" evidence="4">
    <location>
        <begin position="36"/>
        <end position="113"/>
    </location>
</feature>
<dbReference type="GO" id="GO:0004742">
    <property type="term" value="F:dihydrolipoyllysine-residue acetyltransferase activity"/>
    <property type="evidence" value="ECO:0007669"/>
    <property type="project" value="TreeGrafter"/>
</dbReference>
<proteinExistence type="predicted"/>
<keyword evidence="6" id="KW-1185">Reference proteome</keyword>
<evidence type="ECO:0000313" key="5">
    <source>
        <dbReference type="EMBL" id="EEC46649.1"/>
    </source>
</evidence>
<dbReference type="PROSITE" id="PS50968">
    <property type="entry name" value="BIOTINYL_LIPOYL"/>
    <property type="match status" value="1"/>
</dbReference>
<feature type="region of interest" description="Disordered" evidence="3">
    <location>
        <begin position="131"/>
        <end position="150"/>
    </location>
</feature>
<dbReference type="KEGG" id="pti:PHATRDRAFT_38009"/>
<evidence type="ECO:0000259" key="4">
    <source>
        <dbReference type="PROSITE" id="PS50968"/>
    </source>
</evidence>
<dbReference type="GO" id="GO:0045254">
    <property type="term" value="C:pyruvate dehydrogenase complex"/>
    <property type="evidence" value="ECO:0007669"/>
    <property type="project" value="InterPro"/>
</dbReference>
<dbReference type="CDD" id="cd06849">
    <property type="entry name" value="lipoyl_domain"/>
    <property type="match status" value="1"/>
</dbReference>
<dbReference type="OMA" id="DDMFLAR"/>
<sequence>MFSASVRRSLSRATFRASHGVRTTPSVRGMADLPYHIVVGMPALSPTMETGALAEWYVAEGDFFIAGDSVAKIETDKASIDFEAQDDGYVAKLLQPAGDGTDISVNTPIMITVEEEGDVAAFQDYVAPEAAPTPAAAEPEVVSAPTPAAAPTPEPIVQAQREAVVAPPTPAPTSTPPHPPPVATPTSSADTVTPAWGFAAATASPLAKSLAAQQKAYLEMFGTTGQRPLL</sequence>
<dbReference type="Gene3D" id="2.40.50.100">
    <property type="match status" value="1"/>
</dbReference>
<protein>
    <recommendedName>
        <fullName evidence="4">Lipoyl-binding domain-containing protein</fullName>
    </recommendedName>
</protein>
<reference evidence="6" key="2">
    <citation type="submission" date="2008-08" db="EMBL/GenBank/DDBJ databases">
        <authorList>
            <consortium name="Diatom Consortium"/>
            <person name="Grigoriev I."/>
            <person name="Grimwood J."/>
            <person name="Kuo A."/>
            <person name="Otillar R.P."/>
            <person name="Salamov A."/>
            <person name="Detter J.C."/>
            <person name="Lindquist E."/>
            <person name="Shapiro H."/>
            <person name="Lucas S."/>
            <person name="Glavina del Rio T."/>
            <person name="Pitluck S."/>
            <person name="Rokhsar D."/>
            <person name="Bowler C."/>
        </authorList>
    </citation>
    <scope>GENOME REANNOTATION</scope>
    <source>
        <strain evidence="6">CCAP 1055/1</strain>
    </source>
</reference>
<dbReference type="STRING" id="556484.B7G4P1"/>
<dbReference type="PANTHER" id="PTHR23151:SF90">
    <property type="entry name" value="DIHYDROLIPOYLLYSINE-RESIDUE ACETYLTRANSFERASE COMPONENT OF PYRUVATE DEHYDROGENASE COMPLEX, MITOCHONDRIAL-RELATED"/>
    <property type="match status" value="1"/>
</dbReference>
<reference evidence="5 6" key="1">
    <citation type="journal article" date="2008" name="Nature">
        <title>The Phaeodactylum genome reveals the evolutionary history of diatom genomes.</title>
        <authorList>
            <person name="Bowler C."/>
            <person name="Allen A.E."/>
            <person name="Badger J.H."/>
            <person name="Grimwood J."/>
            <person name="Jabbari K."/>
            <person name="Kuo A."/>
            <person name="Maheswari U."/>
            <person name="Martens C."/>
            <person name="Maumus F."/>
            <person name="Otillar R.P."/>
            <person name="Rayko E."/>
            <person name="Salamov A."/>
            <person name="Vandepoele K."/>
            <person name="Beszteri B."/>
            <person name="Gruber A."/>
            <person name="Heijde M."/>
            <person name="Katinka M."/>
            <person name="Mock T."/>
            <person name="Valentin K."/>
            <person name="Verret F."/>
            <person name="Berges J.A."/>
            <person name="Brownlee C."/>
            <person name="Cadoret J.P."/>
            <person name="Chiovitti A."/>
            <person name="Choi C.J."/>
            <person name="Coesel S."/>
            <person name="De Martino A."/>
            <person name="Detter J.C."/>
            <person name="Durkin C."/>
            <person name="Falciatore A."/>
            <person name="Fournet J."/>
            <person name="Haruta M."/>
            <person name="Huysman M.J."/>
            <person name="Jenkins B.D."/>
            <person name="Jiroutova K."/>
            <person name="Jorgensen R.E."/>
            <person name="Joubert Y."/>
            <person name="Kaplan A."/>
            <person name="Kroger N."/>
            <person name="Kroth P.G."/>
            <person name="La Roche J."/>
            <person name="Lindquist E."/>
            <person name="Lommer M."/>
            <person name="Martin-Jezequel V."/>
            <person name="Lopez P.J."/>
            <person name="Lucas S."/>
            <person name="Mangogna M."/>
            <person name="McGinnis K."/>
            <person name="Medlin L.K."/>
            <person name="Montsant A."/>
            <person name="Oudot-Le Secq M.P."/>
            <person name="Napoli C."/>
            <person name="Obornik M."/>
            <person name="Parker M.S."/>
            <person name="Petit J.L."/>
            <person name="Porcel B.M."/>
            <person name="Poulsen N."/>
            <person name="Robison M."/>
            <person name="Rychlewski L."/>
            <person name="Rynearson T.A."/>
            <person name="Schmutz J."/>
            <person name="Shapiro H."/>
            <person name="Siaut M."/>
            <person name="Stanley M."/>
            <person name="Sussman M.R."/>
            <person name="Taylor A.R."/>
            <person name="Vardi A."/>
            <person name="von Dassow P."/>
            <person name="Vyverman W."/>
            <person name="Willis A."/>
            <person name="Wyrwicz L.S."/>
            <person name="Rokhsar D.S."/>
            <person name="Weissenbach J."/>
            <person name="Armbrust E.V."/>
            <person name="Green B.R."/>
            <person name="Van de Peer Y."/>
            <person name="Grigoriev I.V."/>
        </authorList>
    </citation>
    <scope>NUCLEOTIDE SEQUENCE [LARGE SCALE GENOMIC DNA]</scope>
    <source>
        <strain evidence="5 6">CCAP 1055/1</strain>
    </source>
</reference>
<dbReference type="AlphaFoldDB" id="B7G4P1"/>
<keyword evidence="2" id="KW-0809">Transit peptide</keyword>
<evidence type="ECO:0000256" key="3">
    <source>
        <dbReference type="SAM" id="MobiDB-lite"/>
    </source>
</evidence>
<dbReference type="Pfam" id="PF00364">
    <property type="entry name" value="Biotin_lipoyl"/>
    <property type="match status" value="1"/>
</dbReference>
<dbReference type="PaxDb" id="2850-Phatr38009"/>
<dbReference type="HOGENOM" id="CLU_1144523_0_0_1"/>
<dbReference type="GeneID" id="7202904"/>
<dbReference type="SUPFAM" id="SSF51230">
    <property type="entry name" value="Single hybrid motif"/>
    <property type="match status" value="1"/>
</dbReference>
<dbReference type="InterPro" id="IPR000089">
    <property type="entry name" value="Biotin_lipoyl"/>
</dbReference>
<gene>
    <name evidence="5" type="ORF">PHATRDRAFT_38009</name>
</gene>
<dbReference type="InParanoid" id="B7G4P1"/>
<evidence type="ECO:0000256" key="1">
    <source>
        <dbReference type="ARBA" id="ARBA00022823"/>
    </source>
</evidence>
<dbReference type="RefSeq" id="XP_002182109.1">
    <property type="nucleotide sequence ID" value="XM_002182073.1"/>
</dbReference>
<dbReference type="eggNOG" id="KOG0557">
    <property type="taxonomic scope" value="Eukaryota"/>
</dbReference>
<accession>B7G4P1</accession>
<dbReference type="PANTHER" id="PTHR23151">
    <property type="entry name" value="DIHYDROLIPOAMIDE ACETYL/SUCCINYL-TRANSFERASE-RELATED"/>
    <property type="match status" value="1"/>
</dbReference>
<dbReference type="Proteomes" id="UP000000759">
    <property type="component" value="Chromosome 14"/>
</dbReference>